<evidence type="ECO:0000256" key="8">
    <source>
        <dbReference type="ARBA" id="ARBA00022679"/>
    </source>
</evidence>
<protein>
    <recommendedName>
        <fullName evidence="6 16">CDP-diacylglycerol--glycerol-3-phosphate 3-phosphatidyltransferase</fullName>
        <ecNumber evidence="5 16">2.7.8.5</ecNumber>
    </recommendedName>
</protein>
<keyword evidence="13" id="KW-0594">Phospholipid biosynthesis</keyword>
<sequence>MNVPNFLTLIRFLLIPVFCIIYFSNMNYSFFLSMIIFFIAGITDLLDGYIARKYDLVTKIGTVLDPLADKFMTLTVLFCLAYKDIIPHWIVFPFLIKELIMVIGGINLYKYERVLPANHYGKTATILFYISIFMLIFNKTLGTYLLYLTLVSAVLAFVNYLKHFLNIKSSL</sequence>
<evidence type="ECO:0000256" key="13">
    <source>
        <dbReference type="ARBA" id="ARBA00023209"/>
    </source>
</evidence>
<keyword evidence="20" id="KW-1185">Reference proteome</keyword>
<keyword evidence="8 17" id="KW-0808">Transferase</keyword>
<dbReference type="OrthoDB" id="9796672at2"/>
<dbReference type="GO" id="GO:0008444">
    <property type="term" value="F:CDP-diacylglycerol-glycerol-3-phosphate 3-phosphatidyltransferase activity"/>
    <property type="evidence" value="ECO:0007669"/>
    <property type="project" value="UniProtKB-UniRule"/>
</dbReference>
<dbReference type="GO" id="GO:0006655">
    <property type="term" value="P:phosphatidylglycerol biosynthetic process"/>
    <property type="evidence" value="ECO:0007669"/>
    <property type="project" value="UniProtKB-UniPathway"/>
</dbReference>
<dbReference type="InterPro" id="IPR000462">
    <property type="entry name" value="CDP-OH_P_trans"/>
</dbReference>
<keyword evidence="9 18" id="KW-0812">Transmembrane</keyword>
<evidence type="ECO:0000256" key="11">
    <source>
        <dbReference type="ARBA" id="ARBA00023098"/>
    </source>
</evidence>
<comment type="catalytic activity">
    <reaction evidence="15">
        <text>a CDP-1,2-diacyl-sn-glycerol + sn-glycerol 3-phosphate = a 1,2-diacyl-sn-glycero-3-phospho-(1'-sn-glycero-3'-phosphate) + CMP + H(+)</text>
        <dbReference type="Rhea" id="RHEA:12593"/>
        <dbReference type="ChEBI" id="CHEBI:15378"/>
        <dbReference type="ChEBI" id="CHEBI:57597"/>
        <dbReference type="ChEBI" id="CHEBI:58332"/>
        <dbReference type="ChEBI" id="CHEBI:60110"/>
        <dbReference type="ChEBI" id="CHEBI:60377"/>
        <dbReference type="EC" id="2.7.8.5"/>
    </reaction>
</comment>
<feature type="transmembrane region" description="Helical" evidence="18">
    <location>
        <begin position="117"/>
        <end position="138"/>
    </location>
</feature>
<gene>
    <name evidence="19" type="ORF">SAMN05443428_12341</name>
</gene>
<evidence type="ECO:0000313" key="19">
    <source>
        <dbReference type="EMBL" id="SKA97039.1"/>
    </source>
</evidence>
<comment type="similarity">
    <text evidence="4 17">Belongs to the CDP-alcohol phosphatidyltransferase class-I family.</text>
</comment>
<keyword evidence="11" id="KW-0443">Lipid metabolism</keyword>
<dbReference type="InterPro" id="IPR004570">
    <property type="entry name" value="Phosphatidylglycerol_P_synth"/>
</dbReference>
<evidence type="ECO:0000256" key="4">
    <source>
        <dbReference type="ARBA" id="ARBA00010441"/>
    </source>
</evidence>
<evidence type="ECO:0000256" key="6">
    <source>
        <dbReference type="ARBA" id="ARBA00014944"/>
    </source>
</evidence>
<dbReference type="PROSITE" id="PS00379">
    <property type="entry name" value="CDP_ALCOHOL_P_TRANSF"/>
    <property type="match status" value="1"/>
</dbReference>
<evidence type="ECO:0000256" key="16">
    <source>
        <dbReference type="NCBIfam" id="TIGR00560"/>
    </source>
</evidence>
<dbReference type="InterPro" id="IPR043130">
    <property type="entry name" value="CDP-OH_PTrfase_TM_dom"/>
</dbReference>
<dbReference type="UniPathway" id="UPA00084">
    <property type="reaction ID" value="UER00503"/>
</dbReference>
<comment type="pathway">
    <text evidence="3">Phospholipid metabolism; phosphatidylglycerol biosynthesis; phosphatidylglycerol from CDP-diacylglycerol: step 1/2.</text>
</comment>
<dbReference type="EMBL" id="FUYH01000023">
    <property type="protein sequence ID" value="SKA97039.1"/>
    <property type="molecule type" value="Genomic_DNA"/>
</dbReference>
<evidence type="ECO:0000313" key="20">
    <source>
        <dbReference type="Proteomes" id="UP000190105"/>
    </source>
</evidence>
<dbReference type="GO" id="GO:0016020">
    <property type="term" value="C:membrane"/>
    <property type="evidence" value="ECO:0007669"/>
    <property type="project" value="UniProtKB-SubCell"/>
</dbReference>
<dbReference type="Gene3D" id="1.20.120.1760">
    <property type="match status" value="1"/>
</dbReference>
<dbReference type="PIRSF" id="PIRSF000847">
    <property type="entry name" value="Phos_ph_gly_syn"/>
    <property type="match status" value="1"/>
</dbReference>
<dbReference type="RefSeq" id="WP_078697400.1">
    <property type="nucleotide sequence ID" value="NZ_FUYH01000023.1"/>
</dbReference>
<dbReference type="InterPro" id="IPR050324">
    <property type="entry name" value="CDP-alcohol_PTase-I"/>
</dbReference>
<evidence type="ECO:0000256" key="14">
    <source>
        <dbReference type="ARBA" id="ARBA00023264"/>
    </source>
</evidence>
<evidence type="ECO:0000256" key="3">
    <source>
        <dbReference type="ARBA" id="ARBA00005042"/>
    </source>
</evidence>
<proteinExistence type="inferred from homology"/>
<evidence type="ECO:0000256" key="7">
    <source>
        <dbReference type="ARBA" id="ARBA00022516"/>
    </source>
</evidence>
<dbReference type="EC" id="2.7.8.5" evidence="5 16"/>
<evidence type="ECO:0000256" key="5">
    <source>
        <dbReference type="ARBA" id="ARBA00013170"/>
    </source>
</evidence>
<comment type="subcellular location">
    <subcellularLocation>
        <location evidence="2">Membrane</location>
        <topology evidence="2">Multi-pass membrane protein</topology>
    </subcellularLocation>
</comment>
<dbReference type="PANTHER" id="PTHR14269">
    <property type="entry name" value="CDP-DIACYLGLYCEROL--GLYCEROL-3-PHOSPHATE 3-PHOSPHATIDYLTRANSFERASE-RELATED"/>
    <property type="match status" value="1"/>
</dbReference>
<feature type="transmembrane region" description="Helical" evidence="18">
    <location>
        <begin position="6"/>
        <end position="23"/>
    </location>
</feature>
<name>A0A1T4Y5J5_9CLOT</name>
<dbReference type="Proteomes" id="UP000190105">
    <property type="component" value="Unassembled WGS sequence"/>
</dbReference>
<evidence type="ECO:0000256" key="2">
    <source>
        <dbReference type="ARBA" id="ARBA00004141"/>
    </source>
</evidence>
<evidence type="ECO:0000256" key="18">
    <source>
        <dbReference type="SAM" id="Phobius"/>
    </source>
</evidence>
<dbReference type="NCBIfam" id="TIGR00560">
    <property type="entry name" value="pgsA"/>
    <property type="match status" value="1"/>
</dbReference>
<keyword evidence="10 18" id="KW-1133">Transmembrane helix</keyword>
<keyword evidence="7" id="KW-0444">Lipid biosynthesis</keyword>
<comment type="function">
    <text evidence="1">This protein catalyzes the committed step to the synthesis of the acidic phospholipids.</text>
</comment>
<organism evidence="19 20">
    <name type="scientific">Caloramator quimbayensis</name>
    <dbReference type="NCBI Taxonomy" id="1147123"/>
    <lineage>
        <taxon>Bacteria</taxon>
        <taxon>Bacillati</taxon>
        <taxon>Bacillota</taxon>
        <taxon>Clostridia</taxon>
        <taxon>Eubacteriales</taxon>
        <taxon>Clostridiaceae</taxon>
        <taxon>Caloramator</taxon>
    </lineage>
</organism>
<evidence type="ECO:0000256" key="17">
    <source>
        <dbReference type="RuleBase" id="RU003750"/>
    </source>
</evidence>
<dbReference type="AlphaFoldDB" id="A0A1T4Y5J5"/>
<dbReference type="STRING" id="1147123.SAMN05443428_12341"/>
<evidence type="ECO:0000256" key="12">
    <source>
        <dbReference type="ARBA" id="ARBA00023136"/>
    </source>
</evidence>
<dbReference type="PANTHER" id="PTHR14269:SF62">
    <property type="entry name" value="CDP-DIACYLGLYCEROL--GLYCEROL-3-PHOSPHATE 3-PHOSPHATIDYLTRANSFERASE 1, CHLOROPLASTIC"/>
    <property type="match status" value="1"/>
</dbReference>
<reference evidence="20" key="1">
    <citation type="submission" date="2017-02" db="EMBL/GenBank/DDBJ databases">
        <authorList>
            <person name="Varghese N."/>
            <person name="Submissions S."/>
        </authorList>
    </citation>
    <scope>NUCLEOTIDE SEQUENCE [LARGE SCALE GENOMIC DNA]</scope>
    <source>
        <strain evidence="20">USBA 833</strain>
    </source>
</reference>
<evidence type="ECO:0000256" key="1">
    <source>
        <dbReference type="ARBA" id="ARBA00003973"/>
    </source>
</evidence>
<feature type="transmembrane region" description="Helical" evidence="18">
    <location>
        <begin position="144"/>
        <end position="161"/>
    </location>
</feature>
<feature type="transmembrane region" description="Helical" evidence="18">
    <location>
        <begin position="30"/>
        <end position="51"/>
    </location>
</feature>
<evidence type="ECO:0000256" key="15">
    <source>
        <dbReference type="ARBA" id="ARBA00048586"/>
    </source>
</evidence>
<keyword evidence="14" id="KW-1208">Phospholipid metabolism</keyword>
<accession>A0A1T4Y5J5</accession>
<dbReference type="InterPro" id="IPR048254">
    <property type="entry name" value="CDP_ALCOHOL_P_TRANSF_CS"/>
</dbReference>
<keyword evidence="12 18" id="KW-0472">Membrane</keyword>
<dbReference type="Pfam" id="PF01066">
    <property type="entry name" value="CDP-OH_P_transf"/>
    <property type="match status" value="1"/>
</dbReference>
<evidence type="ECO:0000256" key="9">
    <source>
        <dbReference type="ARBA" id="ARBA00022692"/>
    </source>
</evidence>
<evidence type="ECO:0000256" key="10">
    <source>
        <dbReference type="ARBA" id="ARBA00022989"/>
    </source>
</evidence>